<protein>
    <submittedName>
        <fullName evidence="1">Uncharacterized protein</fullName>
    </submittedName>
</protein>
<sequence>MLNRQEANHFQFMRTVLAADGASADRLAKVDRLIALNLKLACLGEKPLCHADLVLMWNAAMEIKKLKAELIATGAKE</sequence>
<dbReference type="EMBL" id="PDUG01000006">
    <property type="protein sequence ID" value="PIC19615.1"/>
    <property type="molecule type" value="Genomic_DNA"/>
</dbReference>
<gene>
    <name evidence="1" type="primary">Cnig_chr_X.g25099</name>
    <name evidence="1" type="ORF">B9Z55_025099</name>
</gene>
<keyword evidence="2" id="KW-1185">Reference proteome</keyword>
<organism evidence="1 2">
    <name type="scientific">Caenorhabditis nigoni</name>
    <dbReference type="NCBI Taxonomy" id="1611254"/>
    <lineage>
        <taxon>Eukaryota</taxon>
        <taxon>Metazoa</taxon>
        <taxon>Ecdysozoa</taxon>
        <taxon>Nematoda</taxon>
        <taxon>Chromadorea</taxon>
        <taxon>Rhabditida</taxon>
        <taxon>Rhabditina</taxon>
        <taxon>Rhabditomorpha</taxon>
        <taxon>Rhabditoidea</taxon>
        <taxon>Rhabditidae</taxon>
        <taxon>Peloderinae</taxon>
        <taxon>Caenorhabditis</taxon>
    </lineage>
</organism>
<evidence type="ECO:0000313" key="1">
    <source>
        <dbReference type="EMBL" id="PIC19615.1"/>
    </source>
</evidence>
<dbReference type="AlphaFoldDB" id="A0A2G5SWW0"/>
<accession>A0A2G5SWW0</accession>
<evidence type="ECO:0000313" key="2">
    <source>
        <dbReference type="Proteomes" id="UP000230233"/>
    </source>
</evidence>
<dbReference type="OrthoDB" id="10349127at2759"/>
<dbReference type="Proteomes" id="UP000230233">
    <property type="component" value="Chromosome X"/>
</dbReference>
<name>A0A2G5SWW0_9PELO</name>
<proteinExistence type="predicted"/>
<reference evidence="2" key="1">
    <citation type="submission" date="2017-10" db="EMBL/GenBank/DDBJ databases">
        <title>Rapid genome shrinkage in a self-fertile nematode reveals novel sperm competition proteins.</title>
        <authorList>
            <person name="Yin D."/>
            <person name="Schwarz E.M."/>
            <person name="Thomas C.G."/>
            <person name="Felde R.L."/>
            <person name="Korf I.F."/>
            <person name="Cutter A.D."/>
            <person name="Schartner C.M."/>
            <person name="Ralston E.J."/>
            <person name="Meyer B.J."/>
            <person name="Haag E.S."/>
        </authorList>
    </citation>
    <scope>NUCLEOTIDE SEQUENCE [LARGE SCALE GENOMIC DNA]</scope>
    <source>
        <strain evidence="2">JU1422</strain>
    </source>
</reference>
<comment type="caution">
    <text evidence="1">The sequence shown here is derived from an EMBL/GenBank/DDBJ whole genome shotgun (WGS) entry which is preliminary data.</text>
</comment>